<organism evidence="4 5">
    <name type="scientific">Sphingobium jiangsuense</name>
    <dbReference type="NCBI Taxonomy" id="870476"/>
    <lineage>
        <taxon>Bacteria</taxon>
        <taxon>Pseudomonadati</taxon>
        <taxon>Pseudomonadota</taxon>
        <taxon>Alphaproteobacteria</taxon>
        <taxon>Sphingomonadales</taxon>
        <taxon>Sphingomonadaceae</taxon>
        <taxon>Sphingobium</taxon>
    </lineage>
</organism>
<comment type="caution">
    <text evidence="4">The sequence shown here is derived from an EMBL/GenBank/DDBJ whole genome shotgun (WGS) entry which is preliminary data.</text>
</comment>
<keyword evidence="5" id="KW-1185">Reference proteome</keyword>
<evidence type="ECO:0000256" key="2">
    <source>
        <dbReference type="SAM" id="Phobius"/>
    </source>
</evidence>
<feature type="region of interest" description="Disordered" evidence="1">
    <location>
        <begin position="382"/>
        <end position="408"/>
    </location>
</feature>
<evidence type="ECO:0000313" key="4">
    <source>
        <dbReference type="EMBL" id="MBB3926571.1"/>
    </source>
</evidence>
<accession>A0A7W6BKC1</accession>
<dbReference type="AlphaFoldDB" id="A0A7W6BKC1"/>
<dbReference type="EMBL" id="JACIDT010000007">
    <property type="protein sequence ID" value="MBB3926571.1"/>
    <property type="molecule type" value="Genomic_DNA"/>
</dbReference>
<evidence type="ECO:0000259" key="3">
    <source>
        <dbReference type="Pfam" id="PF09822"/>
    </source>
</evidence>
<gene>
    <name evidence="4" type="ORF">GGR43_002291</name>
</gene>
<dbReference type="Proteomes" id="UP000571950">
    <property type="component" value="Unassembled WGS sequence"/>
</dbReference>
<dbReference type="RefSeq" id="WP_188072081.1">
    <property type="nucleotide sequence ID" value="NZ_JACIDT010000007.1"/>
</dbReference>
<feature type="transmembrane region" description="Helical" evidence="2">
    <location>
        <begin position="79"/>
        <end position="99"/>
    </location>
</feature>
<feature type="transmembrane region" description="Helical" evidence="2">
    <location>
        <begin position="55"/>
        <end position="72"/>
    </location>
</feature>
<keyword evidence="2" id="KW-1133">Transmembrane helix</keyword>
<evidence type="ECO:0000313" key="5">
    <source>
        <dbReference type="Proteomes" id="UP000571950"/>
    </source>
</evidence>
<keyword evidence="2" id="KW-0472">Membrane</keyword>
<proteinExistence type="predicted"/>
<sequence>MTGRGRVPRAFPAALAVFALALCALCSAFLPLAMPMGFAAGGVLETGQVEPGRWWAGAAAALLAFLLLSWRWNRRVRLCWLAALAGALISGVMSLVGGAESARPVQGLPAAPGAPTVGVLSALPLFWPEGAGPAEMLGEGARAPLPVTRHAVRAIDHADAAALHGVDALLVAQPRLLQPMELVSLDRWVRQGGRMVVLADPLLLWPSELPPADPRRPPLTSLLDPLLAHWGLRLEAADASRDGVERRMLGTGHALMLAGASRFSLTGAGEGASCTLAEEDLMALCRIGRGAVRLIADADLLDERLWLADRRWPDRREAWSADIPDLLDAWLSAPLRGPAREAPRRVRDEAALLSGMRRALLALLVWVGLGWAGQNWISRRSGAGKAARAQDKAGTASAAPKSEGKENP</sequence>
<dbReference type="InterPro" id="IPR019196">
    <property type="entry name" value="ABC_transp_unknown"/>
</dbReference>
<dbReference type="Pfam" id="PF09822">
    <property type="entry name" value="ABC_transp_aux"/>
    <property type="match status" value="1"/>
</dbReference>
<feature type="domain" description="ABC-type uncharacterised transport system" evidence="3">
    <location>
        <begin position="150"/>
        <end position="236"/>
    </location>
</feature>
<keyword evidence="2" id="KW-0812">Transmembrane</keyword>
<evidence type="ECO:0000256" key="1">
    <source>
        <dbReference type="SAM" id="MobiDB-lite"/>
    </source>
</evidence>
<name>A0A7W6BKC1_9SPHN</name>
<protein>
    <recommendedName>
        <fullName evidence="3">ABC-type uncharacterized transport system domain-containing protein</fullName>
    </recommendedName>
</protein>
<reference evidence="4 5" key="1">
    <citation type="submission" date="2020-08" db="EMBL/GenBank/DDBJ databases">
        <title>Genomic Encyclopedia of Type Strains, Phase IV (KMG-IV): sequencing the most valuable type-strain genomes for metagenomic binning, comparative biology and taxonomic classification.</title>
        <authorList>
            <person name="Goeker M."/>
        </authorList>
    </citation>
    <scope>NUCLEOTIDE SEQUENCE [LARGE SCALE GENOMIC DNA]</scope>
    <source>
        <strain evidence="4 5">DSM 26189</strain>
    </source>
</reference>